<keyword evidence="1" id="KW-0812">Transmembrane</keyword>
<evidence type="ECO:0000313" key="3">
    <source>
        <dbReference type="Proteomes" id="UP000823618"/>
    </source>
</evidence>
<feature type="transmembrane region" description="Helical" evidence="1">
    <location>
        <begin position="6"/>
        <end position="24"/>
    </location>
</feature>
<protein>
    <submittedName>
        <fullName evidence="2">Uncharacterized protein</fullName>
    </submittedName>
</protein>
<sequence length="154" mass="17696">MPVWAILLIILVIMIAVFAFLYYYGKKMQTKQEENRAQLEAAAQNVSMLVIDKKRMKIKDADLPKIVMEQFPKRYMNAKMPIVKAKIGPRIMSLIAEEEVFDLIPVKAEIKASVSGIYILSIRNFRNAEVAPPEKKGFLAKIRKKQSELLKKDK</sequence>
<organism evidence="2 3">
    <name type="scientific">Candidatus Scybalomonas excrementavium</name>
    <dbReference type="NCBI Taxonomy" id="2840943"/>
    <lineage>
        <taxon>Bacteria</taxon>
        <taxon>Bacillati</taxon>
        <taxon>Bacillota</taxon>
        <taxon>Clostridia</taxon>
        <taxon>Lachnospirales</taxon>
        <taxon>Lachnospiraceae</taxon>
        <taxon>Lachnospiraceae incertae sedis</taxon>
        <taxon>Candidatus Scybalomonas</taxon>
    </lineage>
</organism>
<name>A0A9D9I1A4_9FIRM</name>
<evidence type="ECO:0000313" key="2">
    <source>
        <dbReference type="EMBL" id="MBO8464174.1"/>
    </source>
</evidence>
<dbReference type="EMBL" id="JADIML010000274">
    <property type="protein sequence ID" value="MBO8464174.1"/>
    <property type="molecule type" value="Genomic_DNA"/>
</dbReference>
<gene>
    <name evidence="2" type="ORF">IAC13_09605</name>
</gene>
<proteinExistence type="predicted"/>
<dbReference type="Proteomes" id="UP000823618">
    <property type="component" value="Unassembled WGS sequence"/>
</dbReference>
<dbReference type="AlphaFoldDB" id="A0A9D9I1A4"/>
<evidence type="ECO:0000256" key="1">
    <source>
        <dbReference type="SAM" id="Phobius"/>
    </source>
</evidence>
<reference evidence="2" key="2">
    <citation type="journal article" date="2021" name="PeerJ">
        <title>Extensive microbial diversity within the chicken gut microbiome revealed by metagenomics and culture.</title>
        <authorList>
            <person name="Gilroy R."/>
            <person name="Ravi A."/>
            <person name="Getino M."/>
            <person name="Pursley I."/>
            <person name="Horton D.L."/>
            <person name="Alikhan N.F."/>
            <person name="Baker D."/>
            <person name="Gharbi K."/>
            <person name="Hall N."/>
            <person name="Watson M."/>
            <person name="Adriaenssens E.M."/>
            <person name="Foster-Nyarko E."/>
            <person name="Jarju S."/>
            <person name="Secka A."/>
            <person name="Antonio M."/>
            <person name="Oren A."/>
            <person name="Chaudhuri R.R."/>
            <person name="La Ragione R."/>
            <person name="Hildebrand F."/>
            <person name="Pallen M.J."/>
        </authorList>
    </citation>
    <scope>NUCLEOTIDE SEQUENCE</scope>
    <source>
        <strain evidence="2">E3-2379</strain>
    </source>
</reference>
<keyword evidence="1" id="KW-0472">Membrane</keyword>
<keyword evidence="1" id="KW-1133">Transmembrane helix</keyword>
<accession>A0A9D9I1A4</accession>
<comment type="caution">
    <text evidence="2">The sequence shown here is derived from an EMBL/GenBank/DDBJ whole genome shotgun (WGS) entry which is preliminary data.</text>
</comment>
<reference evidence="2" key="1">
    <citation type="submission" date="2020-10" db="EMBL/GenBank/DDBJ databases">
        <authorList>
            <person name="Gilroy R."/>
        </authorList>
    </citation>
    <scope>NUCLEOTIDE SEQUENCE</scope>
    <source>
        <strain evidence="2">E3-2379</strain>
    </source>
</reference>